<proteinExistence type="predicted"/>
<evidence type="ECO:0000256" key="9">
    <source>
        <dbReference type="ARBA" id="ARBA00022807"/>
    </source>
</evidence>
<dbReference type="EC" id="3.4.22.40" evidence="3"/>
<dbReference type="Pfam" id="PF03051">
    <property type="entry name" value="Peptidase_C1_2"/>
    <property type="match status" value="1"/>
</dbReference>
<evidence type="ECO:0000256" key="8">
    <source>
        <dbReference type="ARBA" id="ARBA00022801"/>
    </source>
</evidence>
<dbReference type="PROSITE" id="PS50085">
    <property type="entry name" value="RAPGAP"/>
    <property type="match status" value="1"/>
</dbReference>
<feature type="compositionally biased region" description="Polar residues" evidence="11">
    <location>
        <begin position="546"/>
        <end position="561"/>
    </location>
</feature>
<name>A0AAD9CCN0_DISEL</name>
<dbReference type="FunFam" id="3.40.50.11210:FF:000003">
    <property type="entry name" value="RAP1 GTPase activating protein 2"/>
    <property type="match status" value="1"/>
</dbReference>
<dbReference type="CDD" id="cd00585">
    <property type="entry name" value="Peptidase_C1B"/>
    <property type="match status" value="1"/>
</dbReference>
<feature type="compositionally biased region" description="Basic and acidic residues" evidence="11">
    <location>
        <begin position="530"/>
        <end position="541"/>
    </location>
</feature>
<feature type="compositionally biased region" description="Low complexity" evidence="11">
    <location>
        <begin position="578"/>
        <end position="604"/>
    </location>
</feature>
<dbReference type="Gene3D" id="3.40.50.11210">
    <property type="entry name" value="Rap/Ran-GAP"/>
    <property type="match status" value="1"/>
</dbReference>
<dbReference type="GO" id="GO:0051056">
    <property type="term" value="P:regulation of small GTPase mediated signal transduction"/>
    <property type="evidence" value="ECO:0007669"/>
    <property type="project" value="InterPro"/>
</dbReference>
<dbReference type="GO" id="GO:0043418">
    <property type="term" value="P:homocysteine catabolic process"/>
    <property type="evidence" value="ECO:0007669"/>
    <property type="project" value="TreeGrafter"/>
</dbReference>
<evidence type="ECO:0000256" key="7">
    <source>
        <dbReference type="ARBA" id="ARBA00022670"/>
    </source>
</evidence>
<dbReference type="PANTHER" id="PTHR10363">
    <property type="entry name" value="BLEOMYCIN HYDROLASE"/>
    <property type="match status" value="1"/>
</dbReference>
<keyword evidence="5" id="KW-0343">GTPase activation</keyword>
<evidence type="ECO:0000259" key="12">
    <source>
        <dbReference type="PROSITE" id="PS50085"/>
    </source>
</evidence>
<dbReference type="FunFam" id="3.90.70.10:FF:000021">
    <property type="entry name" value="Bleomycin hydrolase"/>
    <property type="match status" value="1"/>
</dbReference>
<dbReference type="InterPro" id="IPR035974">
    <property type="entry name" value="Rap/Ran-GAP_sf"/>
</dbReference>
<dbReference type="Gene3D" id="6.10.140.210">
    <property type="match status" value="1"/>
</dbReference>
<dbReference type="SUPFAM" id="SSF54001">
    <property type="entry name" value="Cysteine proteinases"/>
    <property type="match status" value="1"/>
</dbReference>
<evidence type="ECO:0000256" key="6">
    <source>
        <dbReference type="ARBA" id="ARBA00022490"/>
    </source>
</evidence>
<dbReference type="InterPro" id="IPR004134">
    <property type="entry name" value="Peptidase_C1B"/>
</dbReference>
<dbReference type="Proteomes" id="UP001228049">
    <property type="component" value="Unassembled WGS sequence"/>
</dbReference>
<feature type="domain" description="Rap-GAP" evidence="12">
    <location>
        <begin position="186"/>
        <end position="402"/>
    </location>
</feature>
<comment type="function">
    <text evidence="10">GTPase activator for the nuclear Ras-related regulatory protein RAP-1A (KREV-1), converting it to the putatively inactive GDP-bound state.</text>
</comment>
<keyword evidence="14" id="KW-1185">Reference proteome</keyword>
<dbReference type="Pfam" id="PF21022">
    <property type="entry name" value="Rap-GAP_dimer"/>
    <property type="match status" value="1"/>
</dbReference>
<comment type="subcellular location">
    <subcellularLocation>
        <location evidence="2">Cytoplasm</location>
    </subcellularLocation>
</comment>
<keyword evidence="9" id="KW-0788">Thiol protease</keyword>
<evidence type="ECO:0000256" key="4">
    <source>
        <dbReference type="ARBA" id="ARBA00022227"/>
    </source>
</evidence>
<dbReference type="AlphaFoldDB" id="A0AAD9CCN0"/>
<evidence type="ECO:0000256" key="3">
    <source>
        <dbReference type="ARBA" id="ARBA00012465"/>
    </source>
</evidence>
<gene>
    <name evidence="13" type="ORF">KUDE01_000445</name>
</gene>
<evidence type="ECO:0000256" key="1">
    <source>
        <dbReference type="ARBA" id="ARBA00000423"/>
    </source>
</evidence>
<protein>
    <recommendedName>
        <fullName evidence="4">Bleomycin hydrolase</fullName>
        <ecNumber evidence="3">3.4.22.40</ecNumber>
    </recommendedName>
</protein>
<keyword evidence="8" id="KW-0378">Hydrolase</keyword>
<feature type="region of interest" description="Disordered" evidence="11">
    <location>
        <begin position="459"/>
        <end position="654"/>
    </location>
</feature>
<dbReference type="InterPro" id="IPR038765">
    <property type="entry name" value="Papain-like_cys_pep_sf"/>
</dbReference>
<feature type="region of interest" description="Disordered" evidence="11">
    <location>
        <begin position="56"/>
        <end position="79"/>
    </location>
</feature>
<evidence type="ECO:0000256" key="2">
    <source>
        <dbReference type="ARBA" id="ARBA00004496"/>
    </source>
</evidence>
<sequence>MLERMQVPKAEETKRWKDDYIPYPRIEDVLGKGGPYPQVILPQFGGYWIEDVEAPVGTPSSSESSFCEEEDGGEGMSPAGGHSYRLECNSTARAYRKHFLGKEHMNYYCTGSSIGHLIMSLKHEEAEGQEFLRIMLRSRIKTVHDRISLAGINQLPSVPQIAKLLCDDATGLKFNPVLYPRGSHLIVAYDEHEVNNTFKFGVVYQKFGQTSEEMLFGNNEETPAFKEFLSTLGDTIELQDFKGFRGGLDVSHGQTGTESVYTVFRQREIMFHVSTKLPFTEGDVQQLQRKRHIGNDIVAAVFQEDPTPFVPDMIASNFLHSYVLVQVENPCTEHTTYKVSVTAREDVPPFGPPLPNPAVFRKGPEFRDFLLTKLINAENACYKSDKFAKLEGRTRAALLDNLHDELHRQSQATLGLFQPGDDDKLENGGHGGLLESFKVNMDLHRDIDDKSHACRSHSMETMVGSHRHRSPGVGGGVPASVSGGGLPQSTSECTKSTFTPPVLSAKSPLKSPVKRRSGLFPRLHSSTESPSDKHTRSDQKTAEVCSLSQEVRSETSSNPSSPEICPNKERPFIKLKEGSSSSGRPNISRSSSSTSSFSSTTGETEALEELETANHPSIASSSAFSPSLSVDSQGSGTPVIMCRSPTADVKSKTSPRSNLKFRFDKMSQSSTTVSLSQEKVASFLKRLRAEPRYLLAQNVSTCVDPLEVCLQRQTVQDTVHIFQHTIATEGKPITNQKSSGRCWIFSCLNVMRLPFMKKFNIEEFEFSQSYLFFWDKIERCYYFLQACVETAQRKEPVDGRLVQFLLSNPTNDGGQWDMLVNLIEKYGVIPKKSFPESHSSEASRRMNDILNHKLREYSLRLRNMVASDATKAELSEVLDTMIEEVFRVASVCLGNPPETICWEYRDKDKNFHRMGPLTPQDFYIEHVKPLYNIQDKICLVNDPRPQNPYGKLYTVDFLGNMVGGRSTQYNNQAIQLLKKAAADSIKEGEAVWFGCDVGKHFHGKLGINDMNVFNHELVFGVSVKNLSKAERLIYGDSLMTHAMILTAVTDKDGKEGFEKWRVENSWGDDRGNKGYLIMTDDWFSEYVYEVVVDKKYLSAEVLDVMQQEPVVLPAWDPMGALA</sequence>
<evidence type="ECO:0000256" key="5">
    <source>
        <dbReference type="ARBA" id="ARBA00022468"/>
    </source>
</evidence>
<feature type="compositionally biased region" description="Basic and acidic residues" evidence="11">
    <location>
        <begin position="566"/>
        <end position="577"/>
    </location>
</feature>
<comment type="caution">
    <text evidence="13">The sequence shown here is derived from an EMBL/GenBank/DDBJ whole genome shotgun (WGS) entry which is preliminary data.</text>
</comment>
<dbReference type="GO" id="GO:0070005">
    <property type="term" value="F:cysteine-type aminopeptidase activity"/>
    <property type="evidence" value="ECO:0007669"/>
    <property type="project" value="InterPro"/>
</dbReference>
<evidence type="ECO:0000256" key="10">
    <source>
        <dbReference type="ARBA" id="ARBA00057316"/>
    </source>
</evidence>
<dbReference type="InterPro" id="IPR000331">
    <property type="entry name" value="Rap/Ran_GAP_dom"/>
</dbReference>
<dbReference type="PROSITE" id="PS00139">
    <property type="entry name" value="THIOL_PROTEASE_CYS"/>
    <property type="match status" value="1"/>
</dbReference>
<dbReference type="GO" id="GO:0009636">
    <property type="term" value="P:response to toxic substance"/>
    <property type="evidence" value="ECO:0007669"/>
    <property type="project" value="TreeGrafter"/>
</dbReference>
<feature type="compositionally biased region" description="Gly residues" evidence="11">
    <location>
        <begin position="472"/>
        <end position="486"/>
    </location>
</feature>
<dbReference type="GO" id="GO:0006508">
    <property type="term" value="P:proteolysis"/>
    <property type="evidence" value="ECO:0007669"/>
    <property type="project" value="UniProtKB-KW"/>
</dbReference>
<comment type="catalytic activity">
    <reaction evidence="1">
        <text>Inactivates bleomycin B2 (a cytotoxic glycometallopeptide) by hydrolysis of a carboxyamide bond of beta-aminoalanine, but also shows general aminopeptidase activity. The specificity varies somewhat with source, but amino acid arylamides of Met, Leu and Ala are preferred.</text>
        <dbReference type="EC" id="3.4.22.40"/>
    </reaction>
</comment>
<dbReference type="GO" id="GO:0004197">
    <property type="term" value="F:cysteine-type endopeptidase activity"/>
    <property type="evidence" value="ECO:0007669"/>
    <property type="project" value="UniProtKB-EC"/>
</dbReference>
<evidence type="ECO:0000313" key="13">
    <source>
        <dbReference type="EMBL" id="KAK1899655.1"/>
    </source>
</evidence>
<dbReference type="PANTHER" id="PTHR10363:SF2">
    <property type="entry name" value="BLEOMYCIN HYDROLASE"/>
    <property type="match status" value="1"/>
</dbReference>
<keyword evidence="6" id="KW-0963">Cytoplasm</keyword>
<reference evidence="13" key="1">
    <citation type="submission" date="2023-04" db="EMBL/GenBank/DDBJ databases">
        <title>Chromosome-level genome of Chaenocephalus aceratus.</title>
        <authorList>
            <person name="Park H."/>
        </authorList>
    </citation>
    <scope>NUCLEOTIDE SEQUENCE</scope>
    <source>
        <strain evidence="13">DE</strain>
        <tissue evidence="13">Muscle</tissue>
    </source>
</reference>
<dbReference type="InterPro" id="IPR000169">
    <property type="entry name" value="Pept_cys_AS"/>
</dbReference>
<dbReference type="Gene3D" id="3.90.70.10">
    <property type="entry name" value="Cysteine proteinases"/>
    <property type="match status" value="1"/>
</dbReference>
<accession>A0AAD9CCN0</accession>
<dbReference type="SUPFAM" id="SSF111347">
    <property type="entry name" value="Rap/Ran-GAP"/>
    <property type="match status" value="1"/>
</dbReference>
<dbReference type="GO" id="GO:0005737">
    <property type="term" value="C:cytoplasm"/>
    <property type="evidence" value="ECO:0007669"/>
    <property type="project" value="UniProtKB-SubCell"/>
</dbReference>
<evidence type="ECO:0000256" key="11">
    <source>
        <dbReference type="SAM" id="MobiDB-lite"/>
    </source>
</evidence>
<keyword evidence="7" id="KW-0645">Protease</keyword>
<organism evidence="13 14">
    <name type="scientific">Dissostichus eleginoides</name>
    <name type="common">Patagonian toothfish</name>
    <name type="synonym">Dissostichus amissus</name>
    <dbReference type="NCBI Taxonomy" id="100907"/>
    <lineage>
        <taxon>Eukaryota</taxon>
        <taxon>Metazoa</taxon>
        <taxon>Chordata</taxon>
        <taxon>Craniata</taxon>
        <taxon>Vertebrata</taxon>
        <taxon>Euteleostomi</taxon>
        <taxon>Actinopterygii</taxon>
        <taxon>Neopterygii</taxon>
        <taxon>Teleostei</taxon>
        <taxon>Neoteleostei</taxon>
        <taxon>Acanthomorphata</taxon>
        <taxon>Eupercaria</taxon>
        <taxon>Perciformes</taxon>
        <taxon>Notothenioidei</taxon>
        <taxon>Nototheniidae</taxon>
        <taxon>Dissostichus</taxon>
    </lineage>
</organism>
<feature type="compositionally biased region" description="Polar residues" evidence="11">
    <location>
        <begin position="488"/>
        <end position="499"/>
    </location>
</feature>
<evidence type="ECO:0000313" key="14">
    <source>
        <dbReference type="Proteomes" id="UP001228049"/>
    </source>
</evidence>
<dbReference type="EMBL" id="JASDAP010000007">
    <property type="protein sequence ID" value="KAK1899655.1"/>
    <property type="molecule type" value="Genomic_DNA"/>
</dbReference>
<dbReference type="Pfam" id="PF02145">
    <property type="entry name" value="Rap_GAP"/>
    <property type="match status" value="1"/>
</dbReference>
<dbReference type="GO" id="GO:0005096">
    <property type="term" value="F:GTPase activator activity"/>
    <property type="evidence" value="ECO:0007669"/>
    <property type="project" value="UniProtKB-KW"/>
</dbReference>
<feature type="compositionally biased region" description="Low complexity" evidence="11">
    <location>
        <begin position="617"/>
        <end position="632"/>
    </location>
</feature>